<reference evidence="2 3" key="1">
    <citation type="submission" date="2019-03" db="EMBL/GenBank/DDBJ databases">
        <title>Genomic Encyclopedia of Type Strains, Phase IV (KMG-IV): sequencing the most valuable type-strain genomes for metagenomic binning, comparative biology and taxonomic classification.</title>
        <authorList>
            <person name="Goeker M."/>
        </authorList>
    </citation>
    <scope>NUCLEOTIDE SEQUENCE [LARGE SCALE GENOMIC DNA]</scope>
    <source>
        <strain evidence="2 3">DSM 102969</strain>
    </source>
</reference>
<dbReference type="EMBL" id="SNXY01000007">
    <property type="protein sequence ID" value="TDP85129.1"/>
    <property type="molecule type" value="Genomic_DNA"/>
</dbReference>
<dbReference type="RefSeq" id="WP_126540998.1">
    <property type="nucleotide sequence ID" value="NZ_BSPM01000004.1"/>
</dbReference>
<dbReference type="AlphaFoldDB" id="A0A4R6RFL4"/>
<organism evidence="2 3">
    <name type="scientific">Oharaeibacter diazotrophicus</name>
    <dbReference type="NCBI Taxonomy" id="1920512"/>
    <lineage>
        <taxon>Bacteria</taxon>
        <taxon>Pseudomonadati</taxon>
        <taxon>Pseudomonadota</taxon>
        <taxon>Alphaproteobacteria</taxon>
        <taxon>Hyphomicrobiales</taxon>
        <taxon>Pleomorphomonadaceae</taxon>
        <taxon>Oharaeibacter</taxon>
    </lineage>
</organism>
<evidence type="ECO:0000313" key="3">
    <source>
        <dbReference type="Proteomes" id="UP000294547"/>
    </source>
</evidence>
<feature type="signal peptide" evidence="1">
    <location>
        <begin position="1"/>
        <end position="25"/>
    </location>
</feature>
<keyword evidence="1" id="KW-0732">Signal</keyword>
<evidence type="ECO:0000256" key="1">
    <source>
        <dbReference type="SAM" id="SignalP"/>
    </source>
</evidence>
<sequence>MVARGSASVVLAAVVLAEACVAASAALPPWYQRAREFEAVVSAVADISAPDVIEKVEYVEIDLYRVTYGHCAVAAWIRDVPAPEGQSAMVGPRQFKVELGTPKC</sequence>
<proteinExistence type="predicted"/>
<keyword evidence="3" id="KW-1185">Reference proteome</keyword>
<dbReference type="Proteomes" id="UP000294547">
    <property type="component" value="Unassembled WGS sequence"/>
</dbReference>
<comment type="caution">
    <text evidence="2">The sequence shown here is derived from an EMBL/GenBank/DDBJ whole genome shotgun (WGS) entry which is preliminary data.</text>
</comment>
<feature type="chain" id="PRO_5020462940" evidence="1">
    <location>
        <begin position="26"/>
        <end position="104"/>
    </location>
</feature>
<gene>
    <name evidence="2" type="ORF">EDD54_1976</name>
</gene>
<accession>A0A4R6RFL4</accession>
<evidence type="ECO:0000313" key="2">
    <source>
        <dbReference type="EMBL" id="TDP85129.1"/>
    </source>
</evidence>
<protein>
    <submittedName>
        <fullName evidence="2">Uncharacterized protein</fullName>
    </submittedName>
</protein>
<dbReference type="OrthoDB" id="7376370at2"/>
<name>A0A4R6RFL4_9HYPH</name>